<name>A0AA46DCV6_9BURK</name>
<dbReference type="RefSeq" id="WP_132765370.1">
    <property type="nucleotide sequence ID" value="NZ_CP110416.1"/>
</dbReference>
<evidence type="ECO:0000313" key="2">
    <source>
        <dbReference type="EMBL" id="TCP06562.1"/>
    </source>
</evidence>
<dbReference type="Pfam" id="PF09356">
    <property type="entry name" value="Phage_BR0599"/>
    <property type="match status" value="1"/>
</dbReference>
<dbReference type="EMBL" id="SLXF01000006">
    <property type="protein sequence ID" value="TCP06562.1"/>
    <property type="molecule type" value="Genomic_DNA"/>
</dbReference>
<protein>
    <submittedName>
        <fullName evidence="2">Phage protein (TIGR02218 family)</fullName>
    </submittedName>
</protein>
<dbReference type="NCBIfam" id="TIGR02218">
    <property type="entry name" value="phg_TIGR02218"/>
    <property type="match status" value="1"/>
</dbReference>
<dbReference type="Proteomes" id="UP000294772">
    <property type="component" value="Unassembled WGS sequence"/>
</dbReference>
<organism evidence="2 3">
    <name type="scientific">Caldimonas thermodepolymerans</name>
    <dbReference type="NCBI Taxonomy" id="215580"/>
    <lineage>
        <taxon>Bacteria</taxon>
        <taxon>Pseudomonadati</taxon>
        <taxon>Pseudomonadota</taxon>
        <taxon>Betaproteobacteria</taxon>
        <taxon>Burkholderiales</taxon>
        <taxon>Sphaerotilaceae</taxon>
        <taxon>Caldimonas</taxon>
    </lineage>
</organism>
<accession>A0AA46DCV6</accession>
<sequence>MKSIPAQLLADYQSGTHTLAQCVLFSRLDGVEVALTSADVPVVVGGRTYLSDPGLTVTNIASTAGLAVDNLELRLLPDAAIITEADILAGRWNQAGFQLFEVNPRDPSHGINQLMEGILGEVTMQRGGYRTELRGIEQALQQSIVWVTQKTCRYRLGSASHKDGWCRMDLTSYTHAGAFTGIVNAQVWEDSGRAEPTNYFAQGTITVTSGAAQGLRFLVKQYASGQFTLALPAVIVPEVGDTYVAVAGCDGTRDTCRDKFANILNFGGEPDGVGEDELTKPADAYD</sequence>
<dbReference type="AlphaFoldDB" id="A0AA46DCV6"/>
<feature type="domain" description="Bacteriophage phiJL001 Gp84 C-terminal" evidence="1">
    <location>
        <begin position="198"/>
        <end position="271"/>
    </location>
</feature>
<gene>
    <name evidence="2" type="ORF">EV676_10645</name>
</gene>
<proteinExistence type="predicted"/>
<comment type="caution">
    <text evidence="2">The sequence shown here is derived from an EMBL/GenBank/DDBJ whole genome shotgun (WGS) entry which is preliminary data.</text>
</comment>
<evidence type="ECO:0000259" key="1">
    <source>
        <dbReference type="Pfam" id="PF09356"/>
    </source>
</evidence>
<dbReference type="InterPro" id="IPR018964">
    <property type="entry name" value="Phage_phiJL001_Gp84_C"/>
</dbReference>
<reference evidence="2 3" key="1">
    <citation type="submission" date="2019-03" db="EMBL/GenBank/DDBJ databases">
        <title>Genomic Encyclopedia of Type Strains, Phase IV (KMG-IV): sequencing the most valuable type-strain genomes for metagenomic binning, comparative biology and taxonomic classification.</title>
        <authorList>
            <person name="Goeker M."/>
        </authorList>
    </citation>
    <scope>NUCLEOTIDE SEQUENCE [LARGE SCALE GENOMIC DNA]</scope>
    <source>
        <strain evidence="2 3">DSM 15264</strain>
    </source>
</reference>
<evidence type="ECO:0000313" key="3">
    <source>
        <dbReference type="Proteomes" id="UP000294772"/>
    </source>
</evidence>
<dbReference type="InterPro" id="IPR011928">
    <property type="entry name" value="Phage_phiJL001_Gp84"/>
</dbReference>
<dbReference type="Pfam" id="PF09931">
    <property type="entry name" value="Phage_phiJL001_Gp84_N"/>
    <property type="match status" value="1"/>
</dbReference>